<reference evidence="1" key="1">
    <citation type="submission" date="2022-08" db="EMBL/GenBank/DDBJ databases">
        <authorList>
            <person name="Tistechok S."/>
            <person name="Samborskyy M."/>
            <person name="Roman I."/>
        </authorList>
    </citation>
    <scope>NUCLEOTIDE SEQUENCE</scope>
    <source>
        <strain evidence="1">DSM 103496</strain>
    </source>
</reference>
<comment type="caution">
    <text evidence="1">The sequence shown here is derived from an EMBL/GenBank/DDBJ whole genome shotgun (WGS) entry which is preliminary data.</text>
</comment>
<evidence type="ECO:0000313" key="2">
    <source>
        <dbReference type="Proteomes" id="UP001141259"/>
    </source>
</evidence>
<sequence length="167" mass="19029">MWTDGHGVPLSGLREVHLLLAHGAHNQFADLAPTARAEMLAMQWILGRQEMRQFLGGPPMVPYEEPWMDRVDTMKELQGWPDPSITHFFDLAVHGERLVLSVRHGQWNSTDHTRKDAEHWALLFRESVQRYVHAYRAVTGADLTAGVDATMPSALLAKRMRARRVRA</sequence>
<accession>A0A9X2VKH8</accession>
<dbReference type="EMBL" id="JANYMP010000005">
    <property type="protein sequence ID" value="MCS7477774.1"/>
    <property type="molecule type" value="Genomic_DNA"/>
</dbReference>
<evidence type="ECO:0000313" key="1">
    <source>
        <dbReference type="EMBL" id="MCS7477774.1"/>
    </source>
</evidence>
<dbReference type="RefSeq" id="WP_259623285.1">
    <property type="nucleotide sequence ID" value="NZ_JANYMP010000005.1"/>
</dbReference>
<protein>
    <submittedName>
        <fullName evidence="1">Uncharacterized protein</fullName>
    </submittedName>
</protein>
<keyword evidence="2" id="KW-1185">Reference proteome</keyword>
<organism evidence="1 2">
    <name type="scientific">Umezawaea endophytica</name>
    <dbReference type="NCBI Taxonomy" id="1654476"/>
    <lineage>
        <taxon>Bacteria</taxon>
        <taxon>Bacillati</taxon>
        <taxon>Actinomycetota</taxon>
        <taxon>Actinomycetes</taxon>
        <taxon>Pseudonocardiales</taxon>
        <taxon>Pseudonocardiaceae</taxon>
        <taxon>Umezawaea</taxon>
    </lineage>
</organism>
<proteinExistence type="predicted"/>
<dbReference type="AlphaFoldDB" id="A0A9X2VKH8"/>
<gene>
    <name evidence="1" type="ORF">NZH93_12995</name>
</gene>
<name>A0A9X2VKH8_9PSEU</name>
<dbReference type="Proteomes" id="UP001141259">
    <property type="component" value="Unassembled WGS sequence"/>
</dbReference>